<dbReference type="InterPro" id="IPR001509">
    <property type="entry name" value="Epimerase_deHydtase"/>
</dbReference>
<dbReference type="SUPFAM" id="SSF51735">
    <property type="entry name" value="NAD(P)-binding Rossmann-fold domains"/>
    <property type="match status" value="1"/>
</dbReference>
<dbReference type="HOGENOM" id="CLU_007383_6_5_7"/>
<dbReference type="RefSeq" id="WP_012468465.1">
    <property type="nucleotide sequence ID" value="NC_010814.1"/>
</dbReference>
<reference evidence="2 3" key="1">
    <citation type="submission" date="2008-05" db="EMBL/GenBank/DDBJ databases">
        <title>Complete sequence of chromosome of Geobacter lovleyi SZ.</title>
        <authorList>
            <consortium name="US DOE Joint Genome Institute"/>
            <person name="Lucas S."/>
            <person name="Copeland A."/>
            <person name="Lapidus A."/>
            <person name="Glavina del Rio T."/>
            <person name="Dalin E."/>
            <person name="Tice H."/>
            <person name="Bruce D."/>
            <person name="Goodwin L."/>
            <person name="Pitluck S."/>
            <person name="Chertkov O."/>
            <person name="Meincke L."/>
            <person name="Brettin T."/>
            <person name="Detter J.C."/>
            <person name="Han C."/>
            <person name="Tapia R."/>
            <person name="Kuske C.R."/>
            <person name="Schmutz J."/>
            <person name="Larimer F."/>
            <person name="Land M."/>
            <person name="Hauser L."/>
            <person name="Kyrpides N."/>
            <person name="Mikhailova N."/>
            <person name="Sung Y."/>
            <person name="Fletcher K.E."/>
            <person name="Ritalahti K.M."/>
            <person name="Loeffler F.E."/>
            <person name="Richardson P."/>
        </authorList>
    </citation>
    <scope>NUCLEOTIDE SEQUENCE [LARGE SCALE GENOMIC DNA]</scope>
    <source>
        <strain evidence="3">ATCC BAA-1151 / DSM 17278 / SZ</strain>
    </source>
</reference>
<dbReference type="Gene3D" id="3.40.50.720">
    <property type="entry name" value="NAD(P)-binding Rossmann-like Domain"/>
    <property type="match status" value="1"/>
</dbReference>
<dbReference type="AlphaFoldDB" id="B3E1L6"/>
<dbReference type="Pfam" id="PF01370">
    <property type="entry name" value="Epimerase"/>
    <property type="match status" value="1"/>
</dbReference>
<dbReference type="eggNOG" id="COG0702">
    <property type="taxonomic scope" value="Bacteria"/>
</dbReference>
<feature type="domain" description="NAD-dependent epimerase/dehydratase" evidence="1">
    <location>
        <begin position="3"/>
        <end position="204"/>
    </location>
</feature>
<dbReference type="FunFam" id="3.40.50.720:FF:000702">
    <property type="entry name" value="NADH dehydrogenase (Ubiquinone)"/>
    <property type="match status" value="1"/>
</dbReference>
<proteinExistence type="predicted"/>
<dbReference type="STRING" id="398767.Glov_0380"/>
<dbReference type="PANTHER" id="PTHR12126:SF11">
    <property type="entry name" value="NADH DEHYDROGENASE [UBIQUINONE] 1 ALPHA SUBCOMPLEX SUBUNIT 9, MITOCHONDRIAL"/>
    <property type="match status" value="1"/>
</dbReference>
<keyword evidence="3" id="KW-1185">Reference proteome</keyword>
<accession>B3E1L6</accession>
<name>B3E1L6_TRIL1</name>
<protein>
    <submittedName>
        <fullName evidence="2">NAD-dependent epimerase/dehydratase</fullName>
    </submittedName>
</protein>
<dbReference type="GO" id="GO:0044877">
    <property type="term" value="F:protein-containing complex binding"/>
    <property type="evidence" value="ECO:0007669"/>
    <property type="project" value="TreeGrafter"/>
</dbReference>
<organism evidence="2 3">
    <name type="scientific">Trichlorobacter lovleyi (strain ATCC BAA-1151 / DSM 17278 / SZ)</name>
    <name type="common">Geobacter lovleyi</name>
    <dbReference type="NCBI Taxonomy" id="398767"/>
    <lineage>
        <taxon>Bacteria</taxon>
        <taxon>Pseudomonadati</taxon>
        <taxon>Thermodesulfobacteriota</taxon>
        <taxon>Desulfuromonadia</taxon>
        <taxon>Geobacterales</taxon>
        <taxon>Geobacteraceae</taxon>
        <taxon>Trichlorobacter</taxon>
    </lineage>
</organism>
<dbReference type="OrthoDB" id="9804595at2"/>
<evidence type="ECO:0000313" key="3">
    <source>
        <dbReference type="Proteomes" id="UP000002420"/>
    </source>
</evidence>
<dbReference type="KEGG" id="glo:Glov_0380"/>
<gene>
    <name evidence="2" type="ordered locus">Glov_0380</name>
</gene>
<dbReference type="InterPro" id="IPR051207">
    <property type="entry name" value="ComplexI_NDUFA9_subunit"/>
</dbReference>
<dbReference type="EMBL" id="CP001089">
    <property type="protein sequence ID" value="ACD94108.1"/>
    <property type="molecule type" value="Genomic_DNA"/>
</dbReference>
<dbReference type="Proteomes" id="UP000002420">
    <property type="component" value="Chromosome"/>
</dbReference>
<sequence length="294" mass="32322">MKIFIAGGTGFVGGHLTAELLKRGHELVLLSHARSGSTAAGVTFVKGDVVDPAVYGAAMKGCDAAINLVGIIREFPAKGVTFERLHVEATAGMVQATQHAGVLRYLQMSALGTRLDAVSGYHRTKWRGEEIVRGSGLAWTIFRPSLIFGPRDAFVNMLADNLRLAPVMPTMGDGTYRLQPIHGSDVARCYADALEKPETAGQTFELCGEDRLTYRELLDAIAEAMGKGHPWKPSLPLSLMKPVIKALQGFKAFPITMDQLQMLLEENICDGCWRKAFEFEPIRFRDGIREYLQR</sequence>
<dbReference type="PANTHER" id="PTHR12126">
    <property type="entry name" value="NADH-UBIQUINONE OXIDOREDUCTASE 39 KDA SUBUNIT-RELATED"/>
    <property type="match status" value="1"/>
</dbReference>
<evidence type="ECO:0000313" key="2">
    <source>
        <dbReference type="EMBL" id="ACD94108.1"/>
    </source>
</evidence>
<dbReference type="InterPro" id="IPR036291">
    <property type="entry name" value="NAD(P)-bd_dom_sf"/>
</dbReference>
<evidence type="ECO:0000259" key="1">
    <source>
        <dbReference type="Pfam" id="PF01370"/>
    </source>
</evidence>
<dbReference type="CDD" id="cd05271">
    <property type="entry name" value="NDUFA9_like_SDR_a"/>
    <property type="match status" value="1"/>
</dbReference>